<reference evidence="2" key="1">
    <citation type="submission" date="2020-07" db="EMBL/GenBank/DDBJ databases">
        <title>Huge and variable diversity of episymbiotic CPR bacteria and DPANN archaea in groundwater ecosystems.</title>
        <authorList>
            <person name="He C.Y."/>
            <person name="Keren R."/>
            <person name="Whittaker M."/>
            <person name="Farag I.F."/>
            <person name="Doudna J."/>
            <person name="Cate J.H.D."/>
            <person name="Banfield J.F."/>
        </authorList>
    </citation>
    <scope>NUCLEOTIDE SEQUENCE</scope>
    <source>
        <strain evidence="2">NC_groundwater_717_Ag_S-0.2um_59_8</strain>
    </source>
</reference>
<dbReference type="EMBL" id="JACPSX010000018">
    <property type="protein sequence ID" value="MBI3013666.1"/>
    <property type="molecule type" value="Genomic_DNA"/>
</dbReference>
<dbReference type="AlphaFoldDB" id="A0A932GME9"/>
<organism evidence="2 3">
    <name type="scientific">Tectimicrobiota bacterium</name>
    <dbReference type="NCBI Taxonomy" id="2528274"/>
    <lineage>
        <taxon>Bacteria</taxon>
        <taxon>Pseudomonadati</taxon>
        <taxon>Nitrospinota/Tectimicrobiota group</taxon>
        <taxon>Candidatus Tectimicrobiota</taxon>
    </lineage>
</organism>
<keyword evidence="1" id="KW-0732">Signal</keyword>
<gene>
    <name evidence="2" type="ORF">HYY65_01070</name>
</gene>
<feature type="signal peptide" evidence="1">
    <location>
        <begin position="1"/>
        <end position="23"/>
    </location>
</feature>
<feature type="chain" id="PRO_5037795898" description="DUF5666 domain-containing protein" evidence="1">
    <location>
        <begin position="24"/>
        <end position="104"/>
    </location>
</feature>
<evidence type="ECO:0008006" key="4">
    <source>
        <dbReference type="Google" id="ProtNLM"/>
    </source>
</evidence>
<evidence type="ECO:0000313" key="2">
    <source>
        <dbReference type="EMBL" id="MBI3013666.1"/>
    </source>
</evidence>
<proteinExistence type="predicted"/>
<protein>
    <recommendedName>
        <fullName evidence="4">DUF5666 domain-containing protein</fullName>
    </recommendedName>
</protein>
<sequence length="104" mass="11504">MASVAVLLVAALCLLSLTSVSFAQDQKLVSFHGVIRDRLQQPKSIRVEDIVVEVRSTTAIRDPRGNPVPFEDLQVSKEVTVKGYATSIRYFVAQEIILTPPLPR</sequence>
<evidence type="ECO:0000313" key="3">
    <source>
        <dbReference type="Proteomes" id="UP000741360"/>
    </source>
</evidence>
<accession>A0A932GME9</accession>
<comment type="caution">
    <text evidence="2">The sequence shown here is derived from an EMBL/GenBank/DDBJ whole genome shotgun (WGS) entry which is preliminary data.</text>
</comment>
<evidence type="ECO:0000256" key="1">
    <source>
        <dbReference type="SAM" id="SignalP"/>
    </source>
</evidence>
<dbReference type="Proteomes" id="UP000741360">
    <property type="component" value="Unassembled WGS sequence"/>
</dbReference>
<name>A0A932GME9_UNCTE</name>